<reference evidence="3 4" key="1">
    <citation type="submission" date="2016-07" db="EMBL/GenBank/DDBJ databases">
        <title>Pervasive Adenine N6-methylation of Active Genes in Fungi.</title>
        <authorList>
            <consortium name="DOE Joint Genome Institute"/>
            <person name="Mondo S.J."/>
            <person name="Dannebaum R.O."/>
            <person name="Kuo R.C."/>
            <person name="Labutti K."/>
            <person name="Haridas S."/>
            <person name="Kuo A."/>
            <person name="Salamov A."/>
            <person name="Ahrendt S.R."/>
            <person name="Lipzen A."/>
            <person name="Sullivan W."/>
            <person name="Andreopoulos W.B."/>
            <person name="Clum A."/>
            <person name="Lindquist E."/>
            <person name="Daum C."/>
            <person name="Ramamoorthy G.K."/>
            <person name="Gryganskyi A."/>
            <person name="Culley D."/>
            <person name="Magnuson J.K."/>
            <person name="James T.Y."/>
            <person name="O'Malley M.A."/>
            <person name="Stajich J.E."/>
            <person name="Spatafora J.W."/>
            <person name="Visel A."/>
            <person name="Grigoriev I.V."/>
        </authorList>
    </citation>
    <scope>NUCLEOTIDE SEQUENCE [LARGE SCALE GENOMIC DNA]</scope>
    <source>
        <strain evidence="3 4">CBS 931.73</strain>
    </source>
</reference>
<proteinExistence type="inferred from homology"/>
<dbReference type="STRING" id="1314790.A0A1Y1XSG6"/>
<dbReference type="OrthoDB" id="78088at2759"/>
<dbReference type="InterPro" id="IPR016024">
    <property type="entry name" value="ARM-type_fold"/>
</dbReference>
<comment type="caution">
    <text evidence="3">The sequence shown here is derived from an EMBL/GenBank/DDBJ whole genome shotgun (WGS) entry which is preliminary data.</text>
</comment>
<dbReference type="AlphaFoldDB" id="A0A1Y1XSG6"/>
<dbReference type="SUPFAM" id="SSF48371">
    <property type="entry name" value="ARM repeat"/>
    <property type="match status" value="1"/>
</dbReference>
<evidence type="ECO:0000313" key="4">
    <source>
        <dbReference type="Proteomes" id="UP000193498"/>
    </source>
</evidence>
<comment type="similarity">
    <text evidence="1">Belongs to the WAPL family.</text>
</comment>
<evidence type="ECO:0000259" key="2">
    <source>
        <dbReference type="PROSITE" id="PS51271"/>
    </source>
</evidence>
<sequence>MIHRQFSTQECATDIKSQHELRELGESKRFSDEMEYVLDGLDPTQALSVRRASGLELVRKLLSSSFSMKLRAHNCIPKIYELLRDQIDPIMLGCRALMLCLLMRDKRNLEFLPLEDHCMELLKDLLTTEPDPLAQLDWGSTKSEKRLIKELRDIVASCRVVLTVSIKSLAARALLSIVSGKTRHEEGIRQRVRESGLLEVVCDIVEKQLDPMEQKLLGVRQIELDPVKAFELTPYLRILENSSQFCPANQDVIAQNSKIHRHLLILALYFQGIVSSGNATMVAQAMDTVSGILRLLINLSNDHEKCSYLISEAPGVHIIMQLLDFSQSTEEPFTNTDLHEALSAFKYDVALLSVGLLINIVDANAECKNTIREAEFCINRVCQAKFAMGCCCGKKPALEYLVEFYVRIQSAPSSTDHNVLVAYVALLLGCLMKKNQSNQRLIVGLLPECSVHSLVSILEEFLQFNEMIGGGSASELYEFSSIAELEKAATGEQPPAEQPKSIADSFSEIVGFLKTLTK</sequence>
<gene>
    <name evidence="3" type="ORF">K493DRAFT_75853</name>
</gene>
<evidence type="ECO:0000313" key="3">
    <source>
        <dbReference type="EMBL" id="ORX88702.1"/>
    </source>
</evidence>
<keyword evidence="4" id="KW-1185">Reference proteome</keyword>
<dbReference type="InterPro" id="IPR011989">
    <property type="entry name" value="ARM-like"/>
</dbReference>
<protein>
    <recommendedName>
        <fullName evidence="2">WAPL domain-containing protein</fullName>
    </recommendedName>
</protein>
<dbReference type="PANTHER" id="PTHR22100:SF13">
    <property type="entry name" value="WINGS APART-LIKE PROTEIN HOMOLOG"/>
    <property type="match status" value="1"/>
</dbReference>
<feature type="domain" description="WAPL" evidence="2">
    <location>
        <begin position="2"/>
        <end position="110"/>
    </location>
</feature>
<organism evidence="3 4">
    <name type="scientific">Basidiobolus meristosporus CBS 931.73</name>
    <dbReference type="NCBI Taxonomy" id="1314790"/>
    <lineage>
        <taxon>Eukaryota</taxon>
        <taxon>Fungi</taxon>
        <taxon>Fungi incertae sedis</taxon>
        <taxon>Zoopagomycota</taxon>
        <taxon>Entomophthoromycotina</taxon>
        <taxon>Basidiobolomycetes</taxon>
        <taxon>Basidiobolales</taxon>
        <taxon>Basidiobolaceae</taxon>
        <taxon>Basidiobolus</taxon>
    </lineage>
</organism>
<dbReference type="Pfam" id="PF07814">
    <property type="entry name" value="WAPL"/>
    <property type="match status" value="1"/>
</dbReference>
<dbReference type="Gene3D" id="1.25.10.10">
    <property type="entry name" value="Leucine-rich Repeat Variant"/>
    <property type="match status" value="1"/>
</dbReference>
<dbReference type="InterPro" id="IPR039874">
    <property type="entry name" value="WAPL"/>
</dbReference>
<dbReference type="InParanoid" id="A0A1Y1XSG6"/>
<dbReference type="InterPro" id="IPR022771">
    <property type="entry name" value="WAPL_C"/>
</dbReference>
<dbReference type="EMBL" id="MCFE01000505">
    <property type="protein sequence ID" value="ORX88702.1"/>
    <property type="molecule type" value="Genomic_DNA"/>
</dbReference>
<dbReference type="InterPro" id="IPR012502">
    <property type="entry name" value="WAPL_dom"/>
</dbReference>
<evidence type="ECO:0000256" key="1">
    <source>
        <dbReference type="ARBA" id="ARBA00006854"/>
    </source>
</evidence>
<accession>A0A1Y1XSG6</accession>
<dbReference type="Proteomes" id="UP000193498">
    <property type="component" value="Unassembled WGS sequence"/>
</dbReference>
<name>A0A1Y1XSG6_9FUNG</name>
<dbReference type="PANTHER" id="PTHR22100">
    <property type="entry name" value="WINGS APART-LIKE PROTEIN HOMOLOG"/>
    <property type="match status" value="1"/>
</dbReference>
<dbReference type="PROSITE" id="PS51271">
    <property type="entry name" value="WAPL"/>
    <property type="match status" value="1"/>
</dbReference>